<dbReference type="SUPFAM" id="SSF54928">
    <property type="entry name" value="RNA-binding domain, RBD"/>
    <property type="match status" value="1"/>
</dbReference>
<proteinExistence type="inferred from homology"/>
<feature type="compositionally biased region" description="Basic and acidic residues" evidence="4">
    <location>
        <begin position="497"/>
        <end position="507"/>
    </location>
</feature>
<gene>
    <name evidence="6" type="ORF">FOZ62_005106</name>
</gene>
<dbReference type="InterPro" id="IPR035979">
    <property type="entry name" value="RBD_domain_sf"/>
</dbReference>
<feature type="compositionally biased region" description="Basic and acidic residues" evidence="4">
    <location>
        <begin position="522"/>
        <end position="531"/>
    </location>
</feature>
<dbReference type="Pfam" id="PF13862">
    <property type="entry name" value="BCCIP"/>
    <property type="match status" value="1"/>
</dbReference>
<keyword evidence="2" id="KW-0694">RNA-binding</keyword>
<comment type="similarity">
    <text evidence="1">Belongs to the BCP1 family.</text>
</comment>
<evidence type="ECO:0000256" key="1">
    <source>
        <dbReference type="ARBA" id="ARBA00006781"/>
    </source>
</evidence>
<comment type="caution">
    <text evidence="6">The sequence shown here is derived from an EMBL/GenBank/DDBJ whole genome shotgun (WGS) entry which is preliminary data.</text>
</comment>
<dbReference type="InterPro" id="IPR012677">
    <property type="entry name" value="Nucleotide-bd_a/b_plait_sf"/>
</dbReference>
<reference evidence="6 7" key="1">
    <citation type="submission" date="2020-04" db="EMBL/GenBank/DDBJ databases">
        <title>Perkinsus olseni comparative genomics.</title>
        <authorList>
            <person name="Bogema D.R."/>
        </authorList>
    </citation>
    <scope>NUCLEOTIDE SEQUENCE [LARGE SCALE GENOMIC DNA]</scope>
    <source>
        <strain evidence="6">ATCC PRA-205</strain>
    </source>
</reference>
<feature type="compositionally biased region" description="Low complexity" evidence="4">
    <location>
        <begin position="625"/>
        <end position="638"/>
    </location>
</feature>
<feature type="compositionally biased region" description="Polar residues" evidence="4">
    <location>
        <begin position="104"/>
        <end position="120"/>
    </location>
</feature>
<dbReference type="GO" id="GO:0005634">
    <property type="term" value="C:nucleus"/>
    <property type="evidence" value="ECO:0007669"/>
    <property type="project" value="TreeGrafter"/>
</dbReference>
<dbReference type="Proteomes" id="UP000574390">
    <property type="component" value="Unassembled WGS sequence"/>
</dbReference>
<evidence type="ECO:0000313" key="7">
    <source>
        <dbReference type="Proteomes" id="UP000574390"/>
    </source>
</evidence>
<feature type="non-terminal residue" evidence="6">
    <location>
        <position position="927"/>
    </location>
</feature>
<organism evidence="6 7">
    <name type="scientific">Perkinsus olseni</name>
    <name type="common">Perkinsus atlanticus</name>
    <dbReference type="NCBI Taxonomy" id="32597"/>
    <lineage>
        <taxon>Eukaryota</taxon>
        <taxon>Sar</taxon>
        <taxon>Alveolata</taxon>
        <taxon>Perkinsozoa</taxon>
        <taxon>Perkinsea</taxon>
        <taxon>Perkinsida</taxon>
        <taxon>Perkinsidae</taxon>
        <taxon>Perkinsus</taxon>
    </lineage>
</organism>
<dbReference type="Gene3D" id="3.30.70.330">
    <property type="match status" value="1"/>
</dbReference>
<dbReference type="PANTHER" id="PTHR13261:SF0">
    <property type="entry name" value="BRCA2 AND CDKN1A-INTERACTING PROTEIN"/>
    <property type="match status" value="1"/>
</dbReference>
<dbReference type="Pfam" id="PF00076">
    <property type="entry name" value="RRM_1"/>
    <property type="match status" value="1"/>
</dbReference>
<keyword evidence="3" id="KW-0175">Coiled coil</keyword>
<dbReference type="InterPro" id="IPR000504">
    <property type="entry name" value="RRM_dom"/>
</dbReference>
<feature type="region of interest" description="Disordered" evidence="4">
    <location>
        <begin position="608"/>
        <end position="644"/>
    </location>
</feature>
<evidence type="ECO:0000256" key="2">
    <source>
        <dbReference type="PROSITE-ProRule" id="PRU00176"/>
    </source>
</evidence>
<sequence length="927" mass="101736">RVGRVISYGQREATSVWTLSPSPECILEGLGSFDGPVDGLDVTSPGHTIVNAAVKDGDHFLLYFARPRTSKNPESDTQPTVVVGRPEEPQAKRHRTVLGGLQVPQRTPTAAGSSGSSRVADTQIKVEEQRVNRERSAPSAAPGAKTNKPIPKSLETFVENLRSALGGSTAPEQDGPTPADAWERLDLSVAMCQWRRCVPLLRPNQMDHRWCVHAYAASWSDVALPRAAVRLNECSSAKELVYGMFDSPGGRFAEMVDAGGDYSDLEARGAAGLSWREVTVNAGEGLRGTLEQPESKGAPRSFAKFKDKVRVRNASYRQKAVVKLRYRDSAYLYLGNLDRGLTEGDLITVFSQFGEIMDINLVRDKETGKSKGFGFLAYEDQRSTRYAIDNMIGFNLVGRPLKVDHVNSYRAPIVEDPEGGTDAEGNPVYVDYKATGAEGMGLGVAGVTESQKMLDQLGKNRARVTAVRDKKWMVEDPEVARRWNKEEKKHRHKKEKSSKSADVEKSESSSSRRPVKEEEEDRDSRRHDGDRGAVVAAVTIDAIGDGHEVPTGGGGRGVVVGKGGGDERPTGDVVRSFSPEGSCFVECLRMSYGIKCRVLGLNQQPLAMPMNKKRSHPSAAPRKGSASSIDSSSSSSLSDGGQVDASSEDAFEAAFRFEDMTDDDFHGVRMMITRLLDGKEYDIGSLAQCIIDQQNIGTIIKSGEDDKKGKGDSGGGDDAFCAVATILNPVQYSKDIPGMRELVNHLKKQVDKHADSDETKEAFNKMVSPAGGSGGSCCGIMVNERMINLPSELVPGIHRVLKDDVAWSLSEAAHCPAEERKHYKFTHLLFLTSYYVDPSAAPSKAMPGGKKMKAAKRKKARLEMEKKERRYICFEDEVFVDHALWQVSWPFPQGDGIDPETRKMLARKRLLYCIKYDDWKTMVDQLA</sequence>
<feature type="domain" description="RRM" evidence="5">
    <location>
        <begin position="330"/>
        <end position="408"/>
    </location>
</feature>
<dbReference type="InterPro" id="IPR045844">
    <property type="entry name" value="RRM_Ist3-like"/>
</dbReference>
<evidence type="ECO:0000256" key="3">
    <source>
        <dbReference type="SAM" id="Coils"/>
    </source>
</evidence>
<evidence type="ECO:0000313" key="6">
    <source>
        <dbReference type="EMBL" id="KAF4746220.1"/>
    </source>
</evidence>
<feature type="region of interest" description="Disordered" evidence="4">
    <location>
        <begin position="103"/>
        <end position="151"/>
    </location>
</feature>
<dbReference type="PANTHER" id="PTHR13261">
    <property type="entry name" value="BRCA2 AND CDKN1A INTERACTING PROTEIN"/>
    <property type="match status" value="1"/>
</dbReference>
<dbReference type="PROSITE" id="PS50102">
    <property type="entry name" value="RRM"/>
    <property type="match status" value="1"/>
</dbReference>
<protein>
    <recommendedName>
        <fullName evidence="5">RRM domain-containing protein</fullName>
    </recommendedName>
</protein>
<dbReference type="GO" id="GO:0000398">
    <property type="term" value="P:mRNA splicing, via spliceosome"/>
    <property type="evidence" value="ECO:0007669"/>
    <property type="project" value="InterPro"/>
</dbReference>
<dbReference type="AlphaFoldDB" id="A0A7J6TPH5"/>
<dbReference type="InterPro" id="IPR025602">
    <property type="entry name" value="BCP1_family"/>
</dbReference>
<feature type="compositionally biased region" description="Gly residues" evidence="4">
    <location>
        <begin position="551"/>
        <end position="563"/>
    </location>
</feature>
<accession>A0A7J6TPH5</accession>
<dbReference type="GO" id="GO:0003723">
    <property type="term" value="F:RNA binding"/>
    <property type="evidence" value="ECO:0007669"/>
    <property type="project" value="UniProtKB-UniRule"/>
</dbReference>
<dbReference type="CDD" id="cd12411">
    <property type="entry name" value="RRM_ist3_like"/>
    <property type="match status" value="1"/>
</dbReference>
<feature type="region of interest" description="Disordered" evidence="4">
    <location>
        <begin position="483"/>
        <end position="573"/>
    </location>
</feature>
<feature type="coiled-coil region" evidence="3">
    <location>
        <begin position="850"/>
        <end position="877"/>
    </location>
</feature>
<name>A0A7J6TPH5_PEROL</name>
<feature type="compositionally biased region" description="Basic and acidic residues" evidence="4">
    <location>
        <begin position="124"/>
        <end position="136"/>
    </location>
</feature>
<dbReference type="SMART" id="SM00360">
    <property type="entry name" value="RRM"/>
    <property type="match status" value="1"/>
</dbReference>
<evidence type="ECO:0000259" key="5">
    <source>
        <dbReference type="PROSITE" id="PS50102"/>
    </source>
</evidence>
<dbReference type="EMBL" id="JABANM010006255">
    <property type="protein sequence ID" value="KAF4746220.1"/>
    <property type="molecule type" value="Genomic_DNA"/>
</dbReference>
<evidence type="ECO:0000256" key="4">
    <source>
        <dbReference type="SAM" id="MobiDB-lite"/>
    </source>
</evidence>